<dbReference type="OrthoDB" id="621298at2759"/>
<evidence type="ECO:0000259" key="3">
    <source>
        <dbReference type="PROSITE" id="PS50158"/>
    </source>
</evidence>
<dbReference type="Proteomes" id="UP000652761">
    <property type="component" value="Unassembled WGS sequence"/>
</dbReference>
<proteinExistence type="predicted"/>
<protein>
    <recommendedName>
        <fullName evidence="3">CCHC-type domain-containing protein</fullName>
    </recommendedName>
</protein>
<keyword evidence="5" id="KW-1185">Reference proteome</keyword>
<dbReference type="AlphaFoldDB" id="A0A843WFH8"/>
<dbReference type="GO" id="GO:0008270">
    <property type="term" value="F:zinc ion binding"/>
    <property type="evidence" value="ECO:0007669"/>
    <property type="project" value="UniProtKB-KW"/>
</dbReference>
<evidence type="ECO:0000256" key="2">
    <source>
        <dbReference type="SAM" id="MobiDB-lite"/>
    </source>
</evidence>
<evidence type="ECO:0000313" key="5">
    <source>
        <dbReference type="Proteomes" id="UP000652761"/>
    </source>
</evidence>
<dbReference type="GO" id="GO:0003676">
    <property type="term" value="F:nucleic acid binding"/>
    <property type="evidence" value="ECO:0007669"/>
    <property type="project" value="InterPro"/>
</dbReference>
<dbReference type="PROSITE" id="PS50158">
    <property type="entry name" value="ZF_CCHC"/>
    <property type="match status" value="1"/>
</dbReference>
<comment type="caution">
    <text evidence="4">The sequence shown here is derived from an EMBL/GenBank/DDBJ whole genome shotgun (WGS) entry which is preliminary data.</text>
</comment>
<keyword evidence="1" id="KW-0479">Metal-binding</keyword>
<keyword evidence="1" id="KW-0863">Zinc-finger</keyword>
<evidence type="ECO:0000313" key="4">
    <source>
        <dbReference type="EMBL" id="MQM06227.1"/>
    </source>
</evidence>
<feature type="domain" description="CCHC-type" evidence="3">
    <location>
        <begin position="159"/>
        <end position="174"/>
    </location>
</feature>
<gene>
    <name evidence="4" type="ORF">Taro_039050</name>
</gene>
<organism evidence="4 5">
    <name type="scientific">Colocasia esculenta</name>
    <name type="common">Wild taro</name>
    <name type="synonym">Arum esculentum</name>
    <dbReference type="NCBI Taxonomy" id="4460"/>
    <lineage>
        <taxon>Eukaryota</taxon>
        <taxon>Viridiplantae</taxon>
        <taxon>Streptophyta</taxon>
        <taxon>Embryophyta</taxon>
        <taxon>Tracheophyta</taxon>
        <taxon>Spermatophyta</taxon>
        <taxon>Magnoliopsida</taxon>
        <taxon>Liliopsida</taxon>
        <taxon>Araceae</taxon>
        <taxon>Aroideae</taxon>
        <taxon>Colocasieae</taxon>
        <taxon>Colocasia</taxon>
    </lineage>
</organism>
<dbReference type="EMBL" id="NMUH01003574">
    <property type="protein sequence ID" value="MQM06227.1"/>
    <property type="molecule type" value="Genomic_DNA"/>
</dbReference>
<dbReference type="SUPFAM" id="SSF57756">
    <property type="entry name" value="Retrovirus zinc finger-like domains"/>
    <property type="match status" value="1"/>
</dbReference>
<reference evidence="4" key="1">
    <citation type="submission" date="2017-07" db="EMBL/GenBank/DDBJ databases">
        <title>Taro Niue Genome Assembly and Annotation.</title>
        <authorList>
            <person name="Atibalentja N."/>
            <person name="Keating K."/>
            <person name="Fields C.J."/>
        </authorList>
    </citation>
    <scope>NUCLEOTIDE SEQUENCE</scope>
    <source>
        <strain evidence="4">Niue_2</strain>
        <tissue evidence="4">Leaf</tissue>
    </source>
</reference>
<evidence type="ECO:0000256" key="1">
    <source>
        <dbReference type="PROSITE-ProRule" id="PRU00047"/>
    </source>
</evidence>
<sequence>MVAEEPVMQVEKFLRLQPPTYTGGLNPDIAEHWIHEVERVFTTMRCPAVDKVVLATYQLRGFAQQWWHLKMQTTFAGRSEELRKQPREQLLLRDLFGLIRQVGQVRVVFGYLSRQQELVRERLQQDLLLQVLQGRGYTPKVEESQQSTARQSTIPPGYRCYNCNQPGHLICNCPYPREYGYGRGVQQQQQPQQSLTGRGGGVPQQRGRGRVMAITRAQAEASNMIEGFLNCMTHPLEEKSCELVVEVPSGEFMLTSNYIDEAPVVIGGNQMPVMEEWVHALGVMIVVMMECKILFSANSSLTRSPFLEKDPKLPTTPNLCFSIHTASLILCPELGQSKISTNKSSETVTIVPFTEPVTDPSAETWREM</sequence>
<keyword evidence="1" id="KW-0862">Zinc</keyword>
<accession>A0A843WFH8</accession>
<feature type="region of interest" description="Disordered" evidence="2">
    <location>
        <begin position="184"/>
        <end position="208"/>
    </location>
</feature>
<dbReference type="InterPro" id="IPR036875">
    <property type="entry name" value="Znf_CCHC_sf"/>
</dbReference>
<name>A0A843WFH8_COLES</name>
<dbReference type="InterPro" id="IPR001878">
    <property type="entry name" value="Znf_CCHC"/>
</dbReference>
<dbReference type="Gene3D" id="4.10.60.10">
    <property type="entry name" value="Zinc finger, CCHC-type"/>
    <property type="match status" value="1"/>
</dbReference>